<organism evidence="1 2">
    <name type="scientific">Asticcacaulis benevestitus DSM 16100 = ATCC BAA-896</name>
    <dbReference type="NCBI Taxonomy" id="1121022"/>
    <lineage>
        <taxon>Bacteria</taxon>
        <taxon>Pseudomonadati</taxon>
        <taxon>Pseudomonadota</taxon>
        <taxon>Alphaproteobacteria</taxon>
        <taxon>Caulobacterales</taxon>
        <taxon>Caulobacteraceae</taxon>
        <taxon>Asticcacaulis</taxon>
    </lineage>
</organism>
<dbReference type="Proteomes" id="UP000017837">
    <property type="component" value="Unassembled WGS sequence"/>
</dbReference>
<keyword evidence="2" id="KW-1185">Reference proteome</keyword>
<protein>
    <submittedName>
        <fullName evidence="1">Uncharacterized protein</fullName>
    </submittedName>
</protein>
<dbReference type="PATRIC" id="fig|1121022.4.peg.332"/>
<dbReference type="EMBL" id="AWGB01000004">
    <property type="protein sequence ID" value="ESQ94243.1"/>
    <property type="molecule type" value="Genomic_DNA"/>
</dbReference>
<accession>V4RSU2</accession>
<evidence type="ECO:0000313" key="1">
    <source>
        <dbReference type="EMBL" id="ESQ94243.1"/>
    </source>
</evidence>
<proteinExistence type="predicted"/>
<reference evidence="1 2" key="1">
    <citation type="journal article" date="2014" name="Nature">
        <title>Sequential evolution of bacterial morphology by co-option of a developmental regulator.</title>
        <authorList>
            <person name="Jiang C."/>
            <person name="Brown P.J."/>
            <person name="Ducret A."/>
            <person name="Brun Y.V."/>
        </authorList>
    </citation>
    <scope>NUCLEOTIDE SEQUENCE [LARGE SCALE GENOMIC DNA]</scope>
    <source>
        <strain evidence="1 2">DSM 16100</strain>
    </source>
</reference>
<dbReference type="AlphaFoldDB" id="V4RSU2"/>
<evidence type="ECO:0000313" key="2">
    <source>
        <dbReference type="Proteomes" id="UP000017837"/>
    </source>
</evidence>
<dbReference type="STRING" id="1121022.GCA_000376105_00492"/>
<sequence>MPPSTPSAKPSDVLKIKPLPKRLRNTLMSTLFCAGLIMAYHATTQNQPLPADAHISYEAPGSVRLDVDAEGHVVLSDMTRVYRYKISKFAVKRILRAFQQARFFERRITDYRGDCQLTLNADHQKVAIRHDCATTAPELSKPVEALDITTRFRRVLAGDKNTLRDYAVKVARRPS</sequence>
<gene>
    <name evidence="1" type="ORF">ABENE_01665</name>
</gene>
<comment type="caution">
    <text evidence="1">The sequence shown here is derived from an EMBL/GenBank/DDBJ whole genome shotgun (WGS) entry which is preliminary data.</text>
</comment>
<name>V4RSU2_9CAUL</name>